<protein>
    <submittedName>
        <fullName evidence="1">Uncharacterized protein</fullName>
    </submittedName>
</protein>
<accession>A0A4Y8X2J7</accession>
<evidence type="ECO:0000313" key="2">
    <source>
        <dbReference type="Proteomes" id="UP000560081"/>
    </source>
</evidence>
<proteinExistence type="predicted"/>
<dbReference type="InterPro" id="IPR059206">
    <property type="entry name" value="Sll1717-like"/>
</dbReference>
<dbReference type="InterPro" id="IPR056955">
    <property type="entry name" value="ORC-CDC6-like"/>
</dbReference>
<dbReference type="EMBL" id="JACHMC010000001">
    <property type="protein sequence ID" value="MBB4882354.1"/>
    <property type="molecule type" value="Genomic_DNA"/>
</dbReference>
<gene>
    <name evidence="1" type="ORF">BJ976_000705</name>
</gene>
<comment type="caution">
    <text evidence="1">The sequence shown here is derived from an EMBL/GenBank/DDBJ whole genome shotgun (WGS) entry which is preliminary data.</text>
</comment>
<sequence>MTETSSFFEAYNISGNPFASTNAENEDLLSEYFVAPPYFESVVGLAETPKSTIVFAPRGSGKTAQRKMIENRAALPDSNFACISYTDFTGITPDTASLAQHKLAICRLMTVAALGHIEAQPERADGLSKHEKLVLTTASQQLLGGLSQSEFQTALGSVKSLGQKWSDIWNRYGGIMAVVVNAAMKKLGMDDVNIDAPAGSEGARGVIDGQYLYSQLASLFATLGFSAVYVLVDKVDETVFTNNDKSATFNLISALLFDLPTLEQPGVAYKFFLGDYLKMAFLDGGGRDDRILVTNLHWTTDELSTMLSRRLMAYSENQVDSFNAFLDKNVEVDLHELICRLNPESPRDLIRMCDRIITEHTRRAGYPVTIGRFSMLAGIHEFSANWCDSRFSSIMSEIRRVPLTSFTNRELANNTFRIDDTSMRNKIAKWVDAGAVSIVAQQPGVRPGRPSNVYAFADPRLVIAKEARGRLADSLSTGVFVCRECNEIVIASDEAVKCLSCGSDFNSWHSLWDSVTPGA</sequence>
<dbReference type="OrthoDB" id="1393139at2"/>
<reference evidence="1 2" key="1">
    <citation type="submission" date="2020-08" db="EMBL/GenBank/DDBJ databases">
        <title>Sequencing the genomes of 1000 actinobacteria strains.</title>
        <authorList>
            <person name="Klenk H.-P."/>
        </authorList>
    </citation>
    <scope>NUCLEOTIDE SEQUENCE [LARGE SCALE GENOMIC DNA]</scope>
    <source>
        <strain evidence="1 2">DSM 19079</strain>
    </source>
</reference>
<dbReference type="Pfam" id="PF24389">
    <property type="entry name" value="ORC-CDC6-like"/>
    <property type="match status" value="1"/>
</dbReference>
<dbReference type="NCBIfam" id="NF047389">
    <property type="entry name" value="ATPase_Sll1717"/>
    <property type="match status" value="1"/>
</dbReference>
<dbReference type="Proteomes" id="UP000560081">
    <property type="component" value="Unassembled WGS sequence"/>
</dbReference>
<name>A0A4Y8X2J7_9MICC</name>
<organism evidence="1 2">
    <name type="scientific">Micrococcus flavus</name>
    <dbReference type="NCBI Taxonomy" id="384602"/>
    <lineage>
        <taxon>Bacteria</taxon>
        <taxon>Bacillati</taxon>
        <taxon>Actinomycetota</taxon>
        <taxon>Actinomycetes</taxon>
        <taxon>Micrococcales</taxon>
        <taxon>Micrococcaceae</taxon>
        <taxon>Micrococcus</taxon>
    </lineage>
</organism>
<dbReference type="RefSeq" id="WP_135029604.1">
    <property type="nucleotide sequence ID" value="NZ_BMLA01000005.1"/>
</dbReference>
<dbReference type="AlphaFoldDB" id="A0A4Y8X2J7"/>
<keyword evidence="2" id="KW-1185">Reference proteome</keyword>
<evidence type="ECO:0000313" key="1">
    <source>
        <dbReference type="EMBL" id="MBB4882354.1"/>
    </source>
</evidence>